<evidence type="ECO:0000313" key="3">
    <source>
        <dbReference type="EMBL" id="KAF2850907.1"/>
    </source>
</evidence>
<protein>
    <submittedName>
        <fullName evidence="3">Uncharacterized protein</fullName>
    </submittedName>
</protein>
<evidence type="ECO:0000256" key="2">
    <source>
        <dbReference type="SAM" id="SignalP"/>
    </source>
</evidence>
<keyword evidence="2" id="KW-0732">Signal</keyword>
<keyword evidence="1" id="KW-0812">Transmembrane</keyword>
<evidence type="ECO:0000313" key="4">
    <source>
        <dbReference type="Proteomes" id="UP000799423"/>
    </source>
</evidence>
<keyword evidence="1" id="KW-0472">Membrane</keyword>
<dbReference type="EMBL" id="MU006304">
    <property type="protein sequence ID" value="KAF2850907.1"/>
    <property type="molecule type" value="Genomic_DNA"/>
</dbReference>
<dbReference type="AlphaFoldDB" id="A0A6A7B810"/>
<keyword evidence="4" id="KW-1185">Reference proteome</keyword>
<dbReference type="OrthoDB" id="3795151at2759"/>
<organism evidence="3 4">
    <name type="scientific">Plenodomus tracheiphilus IPT5</name>
    <dbReference type="NCBI Taxonomy" id="1408161"/>
    <lineage>
        <taxon>Eukaryota</taxon>
        <taxon>Fungi</taxon>
        <taxon>Dikarya</taxon>
        <taxon>Ascomycota</taxon>
        <taxon>Pezizomycotina</taxon>
        <taxon>Dothideomycetes</taxon>
        <taxon>Pleosporomycetidae</taxon>
        <taxon>Pleosporales</taxon>
        <taxon>Pleosporineae</taxon>
        <taxon>Leptosphaeriaceae</taxon>
        <taxon>Plenodomus</taxon>
    </lineage>
</organism>
<proteinExistence type="predicted"/>
<name>A0A6A7B810_9PLEO</name>
<feature type="chain" id="PRO_5025517987" evidence="2">
    <location>
        <begin position="21"/>
        <end position="124"/>
    </location>
</feature>
<evidence type="ECO:0000256" key="1">
    <source>
        <dbReference type="SAM" id="Phobius"/>
    </source>
</evidence>
<dbReference type="Proteomes" id="UP000799423">
    <property type="component" value="Unassembled WGS sequence"/>
</dbReference>
<feature type="transmembrane region" description="Helical" evidence="1">
    <location>
        <begin position="49"/>
        <end position="72"/>
    </location>
</feature>
<accession>A0A6A7B810</accession>
<feature type="signal peptide" evidence="2">
    <location>
        <begin position="1"/>
        <end position="20"/>
    </location>
</feature>
<sequence>MVFPCLFTPCILLLPRLVIASPIENSYNPEGKRSSIVHTAAEDGWSKEAILALVGVITAIACFLIGLAWPYIRSFGCETAKYDCDNEITHMTRRDILAHAEEVKRYSKRLEFNAWKERRAGSMD</sequence>
<gene>
    <name evidence="3" type="ORF">T440DRAFT_468047</name>
</gene>
<keyword evidence="1" id="KW-1133">Transmembrane helix</keyword>
<reference evidence="3" key="1">
    <citation type="submission" date="2020-01" db="EMBL/GenBank/DDBJ databases">
        <authorList>
            <consortium name="DOE Joint Genome Institute"/>
            <person name="Haridas S."/>
            <person name="Albert R."/>
            <person name="Binder M."/>
            <person name="Bloem J."/>
            <person name="Labutti K."/>
            <person name="Salamov A."/>
            <person name="Andreopoulos B."/>
            <person name="Baker S.E."/>
            <person name="Barry K."/>
            <person name="Bills G."/>
            <person name="Bluhm B.H."/>
            <person name="Cannon C."/>
            <person name="Castanera R."/>
            <person name="Culley D.E."/>
            <person name="Daum C."/>
            <person name="Ezra D."/>
            <person name="Gonzalez J.B."/>
            <person name="Henrissat B."/>
            <person name="Kuo A."/>
            <person name="Liang C."/>
            <person name="Lipzen A."/>
            <person name="Lutzoni F."/>
            <person name="Magnuson J."/>
            <person name="Mondo S."/>
            <person name="Nolan M."/>
            <person name="Ohm R."/>
            <person name="Pangilinan J."/>
            <person name="Park H.-J."/>
            <person name="Ramirez L."/>
            <person name="Alfaro M."/>
            <person name="Sun H."/>
            <person name="Tritt A."/>
            <person name="Yoshinaga Y."/>
            <person name="Zwiers L.-H."/>
            <person name="Turgeon B.G."/>
            <person name="Goodwin S.B."/>
            <person name="Spatafora J.W."/>
            <person name="Crous P.W."/>
            <person name="Grigoriev I.V."/>
        </authorList>
    </citation>
    <scope>NUCLEOTIDE SEQUENCE</scope>
    <source>
        <strain evidence="3">IPT5</strain>
    </source>
</reference>